<dbReference type="EMBL" id="JBITGY010000015">
    <property type="protein sequence ID" value="MFI6504571.1"/>
    <property type="molecule type" value="Genomic_DNA"/>
</dbReference>
<proteinExistence type="predicted"/>
<feature type="chain" id="PRO_5046127486" evidence="1">
    <location>
        <begin position="32"/>
        <end position="127"/>
    </location>
</feature>
<reference evidence="2 3" key="1">
    <citation type="submission" date="2024-10" db="EMBL/GenBank/DDBJ databases">
        <title>The Natural Products Discovery Center: Release of the First 8490 Sequenced Strains for Exploring Actinobacteria Biosynthetic Diversity.</title>
        <authorList>
            <person name="Kalkreuter E."/>
            <person name="Kautsar S.A."/>
            <person name="Yang D."/>
            <person name="Bader C.D."/>
            <person name="Teijaro C.N."/>
            <person name="Fluegel L."/>
            <person name="Davis C.M."/>
            <person name="Simpson J.R."/>
            <person name="Lauterbach L."/>
            <person name="Steele A.D."/>
            <person name="Gui C."/>
            <person name="Meng S."/>
            <person name="Li G."/>
            <person name="Viehrig K."/>
            <person name="Ye F."/>
            <person name="Su P."/>
            <person name="Kiefer A.F."/>
            <person name="Nichols A."/>
            <person name="Cepeda A.J."/>
            <person name="Yan W."/>
            <person name="Fan B."/>
            <person name="Jiang Y."/>
            <person name="Adhikari A."/>
            <person name="Zheng C.-J."/>
            <person name="Schuster L."/>
            <person name="Cowan T.M."/>
            <person name="Smanski M.J."/>
            <person name="Chevrette M.G."/>
            <person name="De Carvalho L.P.S."/>
            <person name="Shen B."/>
        </authorList>
    </citation>
    <scope>NUCLEOTIDE SEQUENCE [LARGE SCALE GENOMIC DNA]</scope>
    <source>
        <strain evidence="2 3">NPDC050545</strain>
    </source>
</reference>
<dbReference type="RefSeq" id="WP_397090355.1">
    <property type="nucleotide sequence ID" value="NZ_JBITGY010000015.1"/>
</dbReference>
<evidence type="ECO:0000313" key="3">
    <source>
        <dbReference type="Proteomes" id="UP001612741"/>
    </source>
</evidence>
<evidence type="ECO:0000256" key="1">
    <source>
        <dbReference type="SAM" id="SignalP"/>
    </source>
</evidence>
<name>A0ABW7Z8R7_9ACTN</name>
<protein>
    <submittedName>
        <fullName evidence="2">Uncharacterized protein</fullName>
    </submittedName>
</protein>
<sequence>MIKNILVTGAVALAAAGGLFLVSGGPAGASAGDRNARYVCLTYTNWIAAERTSGSGPAGDVGGAFSRRGERLSVLSSLTASRSLSATLSKGYDLSEKAVKLAAGGKSTAAIDKQISAIEKSLLSHCS</sequence>
<keyword evidence="3" id="KW-1185">Reference proteome</keyword>
<comment type="caution">
    <text evidence="2">The sequence shown here is derived from an EMBL/GenBank/DDBJ whole genome shotgun (WGS) entry which is preliminary data.</text>
</comment>
<accession>A0ABW7Z8R7</accession>
<gene>
    <name evidence="2" type="ORF">ACIBG2_44800</name>
</gene>
<evidence type="ECO:0000313" key="2">
    <source>
        <dbReference type="EMBL" id="MFI6504571.1"/>
    </source>
</evidence>
<keyword evidence="1" id="KW-0732">Signal</keyword>
<organism evidence="2 3">
    <name type="scientific">Nonomuraea typhae</name>
    <dbReference type="NCBI Taxonomy" id="2603600"/>
    <lineage>
        <taxon>Bacteria</taxon>
        <taxon>Bacillati</taxon>
        <taxon>Actinomycetota</taxon>
        <taxon>Actinomycetes</taxon>
        <taxon>Streptosporangiales</taxon>
        <taxon>Streptosporangiaceae</taxon>
        <taxon>Nonomuraea</taxon>
    </lineage>
</organism>
<dbReference type="Proteomes" id="UP001612741">
    <property type="component" value="Unassembled WGS sequence"/>
</dbReference>
<feature type="signal peptide" evidence="1">
    <location>
        <begin position="1"/>
        <end position="31"/>
    </location>
</feature>